<dbReference type="InterPro" id="IPR003313">
    <property type="entry name" value="AraC-bd"/>
</dbReference>
<dbReference type="SUPFAM" id="SSF51182">
    <property type="entry name" value="RmlC-like cupins"/>
    <property type="match status" value="1"/>
</dbReference>
<name>A0A1L8QS95_9ENTE</name>
<evidence type="ECO:0000256" key="2">
    <source>
        <dbReference type="ARBA" id="ARBA00023125"/>
    </source>
</evidence>
<reference evidence="5" key="2">
    <citation type="journal article" date="2021" name="PeerJ">
        <title>Extensive microbial diversity within the chicken gut microbiome revealed by metagenomics and culture.</title>
        <authorList>
            <person name="Gilroy R."/>
            <person name="Ravi A."/>
            <person name="Getino M."/>
            <person name="Pursley I."/>
            <person name="Horton D.L."/>
            <person name="Alikhan N.F."/>
            <person name="Baker D."/>
            <person name="Gharbi K."/>
            <person name="Hall N."/>
            <person name="Watson M."/>
            <person name="Adriaenssens E.M."/>
            <person name="Foster-Nyarko E."/>
            <person name="Jarju S."/>
            <person name="Secka A."/>
            <person name="Antonio M."/>
            <person name="Oren A."/>
            <person name="Chaudhuri R.R."/>
            <person name="La Ragione R."/>
            <person name="Hildebrand F."/>
            <person name="Pallen M.J."/>
        </authorList>
    </citation>
    <scope>NUCLEOTIDE SEQUENCE</scope>
    <source>
        <strain evidence="5">150</strain>
    </source>
</reference>
<dbReference type="SMART" id="SM00342">
    <property type="entry name" value="HTH_ARAC"/>
    <property type="match status" value="1"/>
</dbReference>
<keyword evidence="3" id="KW-0804">Transcription</keyword>
<keyword evidence="2" id="KW-0238">DNA-binding</keyword>
<dbReference type="Proteomes" id="UP000182149">
    <property type="component" value="Unassembled WGS sequence"/>
</dbReference>
<dbReference type="InterPro" id="IPR018062">
    <property type="entry name" value="HTH_AraC-typ_CS"/>
</dbReference>
<reference evidence="5" key="3">
    <citation type="submission" date="2021-11" db="EMBL/GenBank/DDBJ databases">
        <authorList>
            <person name="Gilroy R."/>
        </authorList>
    </citation>
    <scope>NUCLEOTIDE SEQUENCE</scope>
    <source>
        <strain evidence="5">150</strain>
    </source>
</reference>
<dbReference type="RefSeq" id="WP_071874872.1">
    <property type="nucleotide sequence ID" value="NZ_JBHSHF010000017.1"/>
</dbReference>
<organism evidence="6 7">
    <name type="scientific">Enterococcus aquimarinus</name>
    <dbReference type="NCBI Taxonomy" id="328396"/>
    <lineage>
        <taxon>Bacteria</taxon>
        <taxon>Bacillati</taxon>
        <taxon>Bacillota</taxon>
        <taxon>Bacilli</taxon>
        <taxon>Lactobacillales</taxon>
        <taxon>Enterococcaceae</taxon>
        <taxon>Enterococcus</taxon>
    </lineage>
</organism>
<dbReference type="InterPro" id="IPR011051">
    <property type="entry name" value="RmlC_Cupin_sf"/>
</dbReference>
<dbReference type="Gene3D" id="2.60.120.10">
    <property type="entry name" value="Jelly Rolls"/>
    <property type="match status" value="1"/>
</dbReference>
<dbReference type="PROSITE" id="PS00041">
    <property type="entry name" value="HTH_ARAC_FAMILY_1"/>
    <property type="match status" value="1"/>
</dbReference>
<evidence type="ECO:0000259" key="4">
    <source>
        <dbReference type="PROSITE" id="PS01124"/>
    </source>
</evidence>
<dbReference type="SUPFAM" id="SSF46689">
    <property type="entry name" value="Homeodomain-like"/>
    <property type="match status" value="2"/>
</dbReference>
<dbReference type="EMBL" id="JAJJVO010000104">
    <property type="protein sequence ID" value="MCC9274034.1"/>
    <property type="molecule type" value="Genomic_DNA"/>
</dbReference>
<dbReference type="STRING" id="328396.RU93_GL002172"/>
<evidence type="ECO:0000313" key="7">
    <source>
        <dbReference type="Proteomes" id="UP000182149"/>
    </source>
</evidence>
<dbReference type="Pfam" id="PF12833">
    <property type="entry name" value="HTH_18"/>
    <property type="match status" value="1"/>
</dbReference>
<dbReference type="Pfam" id="PF02311">
    <property type="entry name" value="AraC_binding"/>
    <property type="match status" value="1"/>
</dbReference>
<accession>A0A1L8QS95</accession>
<sequence length="287" mass="33938">MSLYLEIPQLNLQFPYRAFLNDGMTIVYPHWHKEIEIIYASRGQVKIGVDDMVVELQEGEIFFFASGEPHYFLASPDSERYVYQFDLKFFDESFLRETEESLLNLFAAGERHSRNWDPAFQVKMTELLVELYQFETQQPTGKNYFVLANLARLVAECYACLPKRTEQKKKKTPNTIHRKDTLERLNQVFEYIENRYQETITIEDVAKYVGFSPYYFTRFFKKNTGQTFVQFLTEYRINLAKFILANEKLPMIDVAEKAGFSSVKTFHHVFKETTGISPLQYQKKMNQ</sequence>
<dbReference type="AlphaFoldDB" id="A0A1L8QS95"/>
<reference evidence="6 7" key="1">
    <citation type="submission" date="2014-12" db="EMBL/GenBank/DDBJ databases">
        <title>Draft genome sequences of 29 type strains of Enterococci.</title>
        <authorList>
            <person name="Zhong Z."/>
            <person name="Sun Z."/>
            <person name="Liu W."/>
            <person name="Zhang W."/>
            <person name="Zhang H."/>
        </authorList>
    </citation>
    <scope>NUCLEOTIDE SEQUENCE [LARGE SCALE GENOMIC DNA]</scope>
    <source>
        <strain evidence="6 7">DSM 17690</strain>
    </source>
</reference>
<evidence type="ECO:0000313" key="5">
    <source>
        <dbReference type="EMBL" id="MCC9274034.1"/>
    </source>
</evidence>
<dbReference type="GO" id="GO:0003700">
    <property type="term" value="F:DNA-binding transcription factor activity"/>
    <property type="evidence" value="ECO:0007669"/>
    <property type="project" value="InterPro"/>
</dbReference>
<keyword evidence="7" id="KW-1185">Reference proteome</keyword>
<dbReference type="CDD" id="cd02208">
    <property type="entry name" value="cupin_RmlC-like"/>
    <property type="match status" value="1"/>
</dbReference>
<feature type="domain" description="HTH araC/xylS-type" evidence="4">
    <location>
        <begin position="186"/>
        <end position="284"/>
    </location>
</feature>
<comment type="caution">
    <text evidence="6">The sequence shown here is derived from an EMBL/GenBank/DDBJ whole genome shotgun (WGS) entry which is preliminary data.</text>
</comment>
<proteinExistence type="predicted"/>
<dbReference type="InterPro" id="IPR018060">
    <property type="entry name" value="HTH_AraC"/>
</dbReference>
<evidence type="ECO:0000256" key="1">
    <source>
        <dbReference type="ARBA" id="ARBA00023015"/>
    </source>
</evidence>
<dbReference type="PANTHER" id="PTHR43280:SF28">
    <property type="entry name" value="HTH-TYPE TRANSCRIPTIONAL ACTIVATOR RHAS"/>
    <property type="match status" value="1"/>
</dbReference>
<protein>
    <submittedName>
        <fullName evidence="5">AraC family transcriptional regulator</fullName>
    </submittedName>
</protein>
<dbReference type="PROSITE" id="PS01124">
    <property type="entry name" value="HTH_ARAC_FAMILY_2"/>
    <property type="match status" value="1"/>
</dbReference>
<evidence type="ECO:0000313" key="6">
    <source>
        <dbReference type="EMBL" id="OJG10393.1"/>
    </source>
</evidence>
<dbReference type="GO" id="GO:0043565">
    <property type="term" value="F:sequence-specific DNA binding"/>
    <property type="evidence" value="ECO:0007669"/>
    <property type="project" value="InterPro"/>
</dbReference>
<keyword evidence="1" id="KW-0805">Transcription regulation</keyword>
<dbReference type="Gene3D" id="1.10.10.60">
    <property type="entry name" value="Homeodomain-like"/>
    <property type="match status" value="2"/>
</dbReference>
<dbReference type="Proteomes" id="UP000813384">
    <property type="component" value="Unassembled WGS sequence"/>
</dbReference>
<dbReference type="OrthoDB" id="9799319at2"/>
<dbReference type="EMBL" id="JXKD01000008">
    <property type="protein sequence ID" value="OJG10393.1"/>
    <property type="molecule type" value="Genomic_DNA"/>
</dbReference>
<dbReference type="PANTHER" id="PTHR43280">
    <property type="entry name" value="ARAC-FAMILY TRANSCRIPTIONAL REGULATOR"/>
    <property type="match status" value="1"/>
</dbReference>
<dbReference type="InterPro" id="IPR014710">
    <property type="entry name" value="RmlC-like_jellyroll"/>
</dbReference>
<dbReference type="InterPro" id="IPR009057">
    <property type="entry name" value="Homeodomain-like_sf"/>
</dbReference>
<gene>
    <name evidence="5" type="ORF">K8V42_07060</name>
    <name evidence="6" type="ORF">RU93_GL002172</name>
</gene>
<evidence type="ECO:0000256" key="3">
    <source>
        <dbReference type="ARBA" id="ARBA00023163"/>
    </source>
</evidence>